<reference evidence="2 3" key="1">
    <citation type="submission" date="2014-11" db="EMBL/GenBank/DDBJ databases">
        <authorList>
            <person name="Zhu J."/>
            <person name="Qi W."/>
            <person name="Song R."/>
        </authorList>
    </citation>
    <scope>NUCLEOTIDE SEQUENCE [LARGE SCALE GENOMIC DNA]</scope>
</reference>
<dbReference type="Proteomes" id="UP000041254">
    <property type="component" value="Unassembled WGS sequence"/>
</dbReference>
<feature type="compositionally biased region" description="Basic and acidic residues" evidence="1">
    <location>
        <begin position="1115"/>
        <end position="1128"/>
    </location>
</feature>
<feature type="region of interest" description="Disordered" evidence="1">
    <location>
        <begin position="932"/>
        <end position="959"/>
    </location>
</feature>
<dbReference type="VEuPathDB" id="CryptoDB:Vbra_5860"/>
<feature type="region of interest" description="Disordered" evidence="1">
    <location>
        <begin position="183"/>
        <end position="207"/>
    </location>
</feature>
<feature type="compositionally biased region" description="Polar residues" evidence="1">
    <location>
        <begin position="388"/>
        <end position="408"/>
    </location>
</feature>
<accession>A0A0G4FIH7</accession>
<feature type="region of interest" description="Disordered" evidence="1">
    <location>
        <begin position="1103"/>
        <end position="1128"/>
    </location>
</feature>
<feature type="compositionally biased region" description="Low complexity" evidence="1">
    <location>
        <begin position="49"/>
        <end position="69"/>
    </location>
</feature>
<evidence type="ECO:0000313" key="3">
    <source>
        <dbReference type="Proteomes" id="UP000041254"/>
    </source>
</evidence>
<feature type="region of interest" description="Disordered" evidence="1">
    <location>
        <begin position="386"/>
        <end position="411"/>
    </location>
</feature>
<feature type="region of interest" description="Disordered" evidence="1">
    <location>
        <begin position="31"/>
        <end position="73"/>
    </location>
</feature>
<name>A0A0G4FIH7_VITBC</name>
<sequence>MKLEKENPEEFNLWVHASGGPGILLEAQAMRRPKKKTAEAAESRAMKQGNTSTGTGTTARPAGPHTPAAYSPPQPVAYHLPLAQPQPLYYHLPPVQPKAAVLPMEFTAWGSVAVRGPPPVPSHEEGWYHDDVNGLTLWEWDGEEGLWRCGPLTPTLTPAATALGLPLTTPTTPAPPLIEAHRTTENRNGSSGGGIPQTRQISTRRTDEARRSMAVISETGLTCVVPANVPAAETYVDFDVELAEPLSGPLTGGTLVSLYADSTTGAVFRNSRLTQCVFASTCYTLRRPRPLCVDVISFWRHQESELRDYVENNDCLDIVAVSGFWLGWLEPHPTTVCRSLPTFYISMPGALFARNLQPPTRTIVIFGTQVLLVLLSQQHQQAAHLLRPSQSRAGLQQQQRAAPTTASYRPNIARLPREGMNRAGPPSGFQQGVGGVCISHARRPQLWRPPQQHQQQRPTFGGRQLAAAGALSLSNLRQLRPAAGDEGPEPVTEENDEEGERDDEDSDSEAGERQKGEQGAPSTHAEKGEGRLFEPSQPRQEHPGSPSPPSTAAGQGDASDGSSPLLPLADPYDTGSPQIPLALANSPSAAAAPPEAMSEESRAMLAAFQPAGRYMVRPVGENPRYGVIEGHCEGRRVMLKAVVANAIWRLDEAKRAQLGGRLRAEAEALEALKGVTGDGGLPIAVPLLADGLADGDARLSVALMDNDWHEYRERGYERLRPSTANKRVPALIEGYVLISQFSGFLSEADRTALEQQQPPSPPPEPSSVSASAEEATLSEADKQLAKELREMRERHERRVADMNARLPAFLRPRNEPLEPGSDDEGEEKREMGGRPAPTTSPRSERQAEALEALKGVTGDGGLPIAVPLLADGLADGDARLSVALMDNDWHEYRERGYERLRPSTANKRVPALIEGYVLISQFSGFLSEADRTALEQQQPPSPPPEPSSVSASAEEATLSEADKQLAKELREMRERHERRVADMNARLPAFLRPGNEPLEPGSDDEGEEKREMGGRPAPTTSPRSERQAADAYAVCSLGAAVLMGPHMDHPSGSGSNGHIYGEERAFFAARNDITPLYTRHFAKKVVRETAAMKKAIDGTVQPSAAVQEFSPNGPAERHQWLRRDEECR</sequence>
<dbReference type="AlphaFoldDB" id="A0A0G4FIH7"/>
<evidence type="ECO:0000256" key="1">
    <source>
        <dbReference type="SAM" id="MobiDB-lite"/>
    </source>
</evidence>
<protein>
    <submittedName>
        <fullName evidence="2">Uncharacterized protein</fullName>
    </submittedName>
</protein>
<feature type="compositionally biased region" description="Basic and acidic residues" evidence="1">
    <location>
        <begin position="36"/>
        <end position="45"/>
    </location>
</feature>
<feature type="compositionally biased region" description="Low complexity" evidence="1">
    <location>
        <begin position="766"/>
        <end position="778"/>
    </location>
</feature>
<feature type="compositionally biased region" description="Acidic residues" evidence="1">
    <location>
        <begin position="486"/>
        <end position="509"/>
    </location>
</feature>
<keyword evidence="3" id="KW-1185">Reference proteome</keyword>
<feature type="region of interest" description="Disordered" evidence="1">
    <location>
        <begin position="795"/>
        <end position="846"/>
    </location>
</feature>
<dbReference type="InParanoid" id="A0A0G4FIH7"/>
<gene>
    <name evidence="2" type="ORF">Vbra_5860</name>
</gene>
<dbReference type="EMBL" id="CDMY01000443">
    <property type="protein sequence ID" value="CEM13090.1"/>
    <property type="molecule type" value="Genomic_DNA"/>
</dbReference>
<evidence type="ECO:0000313" key="2">
    <source>
        <dbReference type="EMBL" id="CEM13090.1"/>
    </source>
</evidence>
<organism evidence="2 3">
    <name type="scientific">Vitrella brassicaformis (strain CCMP3155)</name>
    <dbReference type="NCBI Taxonomy" id="1169540"/>
    <lineage>
        <taxon>Eukaryota</taxon>
        <taxon>Sar</taxon>
        <taxon>Alveolata</taxon>
        <taxon>Colpodellida</taxon>
        <taxon>Vitrellaceae</taxon>
        <taxon>Vitrella</taxon>
    </lineage>
</organism>
<proteinExistence type="predicted"/>
<feature type="compositionally biased region" description="Low complexity" evidence="1">
    <location>
        <begin position="947"/>
        <end position="959"/>
    </location>
</feature>
<feature type="region of interest" description="Disordered" evidence="1">
    <location>
        <begin position="480"/>
        <end position="581"/>
    </location>
</feature>
<feature type="region of interest" description="Disordered" evidence="1">
    <location>
        <begin position="977"/>
        <end position="1026"/>
    </location>
</feature>
<feature type="region of interest" description="Disordered" evidence="1">
    <location>
        <begin position="751"/>
        <end position="778"/>
    </location>
</feature>